<dbReference type="SMART" id="SM00020">
    <property type="entry name" value="Tryp_SPc"/>
    <property type="match status" value="1"/>
</dbReference>
<evidence type="ECO:0000256" key="7">
    <source>
        <dbReference type="ARBA" id="ARBA00023157"/>
    </source>
</evidence>
<keyword evidence="3 9" id="KW-0732">Signal</keyword>
<dbReference type="InterPro" id="IPR001254">
    <property type="entry name" value="Trypsin_dom"/>
</dbReference>
<sequence length="264" mass="29534">MQPSWVFVSSLLLLISAGKTEELDEELPPRIQPRIYDGKETSNGLFGGMAVQVFYRTKLICTGTLLTDFHFLSAAHCFDRTTLDGYHVVGGITKEFSGHNKNYKRNKLVAIRISPDFEREDFIGDVAVVKILFGLRSKYIGYAQVCKSPLYPSDIVTVAGWGYSGKNHAGSRNTLRTMRVNIVEKDVCEKELGRSLPKNVMCAGGYNGQTICQGDSGGPLMFRNQVCGISTWTYKCGNTFKPDIYMSVRYYAKFIIKAVRELGF</sequence>
<dbReference type="InterPro" id="IPR001314">
    <property type="entry name" value="Peptidase_S1A"/>
</dbReference>
<feature type="signal peptide" evidence="9">
    <location>
        <begin position="1"/>
        <end position="20"/>
    </location>
</feature>
<keyword evidence="7" id="KW-1015">Disulfide bond</keyword>
<evidence type="ECO:0000256" key="9">
    <source>
        <dbReference type="SAM" id="SignalP"/>
    </source>
</evidence>
<evidence type="ECO:0000256" key="2">
    <source>
        <dbReference type="ARBA" id="ARBA00022670"/>
    </source>
</evidence>
<keyword evidence="11" id="KW-1185">Reference proteome</keyword>
<dbReference type="InterPro" id="IPR018114">
    <property type="entry name" value="TRYPSIN_HIS"/>
</dbReference>
<evidence type="ECO:0000256" key="6">
    <source>
        <dbReference type="ARBA" id="ARBA00023145"/>
    </source>
</evidence>
<feature type="domain" description="Peptidase S1" evidence="10">
    <location>
        <begin position="35"/>
        <end position="260"/>
    </location>
</feature>
<keyword evidence="4 8" id="KW-0378">Hydrolase</keyword>
<evidence type="ECO:0000256" key="4">
    <source>
        <dbReference type="ARBA" id="ARBA00022801"/>
    </source>
</evidence>
<evidence type="ECO:0000256" key="3">
    <source>
        <dbReference type="ARBA" id="ARBA00022729"/>
    </source>
</evidence>
<keyword evidence="2 8" id="KW-0645">Protease</keyword>
<dbReference type="InterPro" id="IPR043504">
    <property type="entry name" value="Peptidase_S1_PA_chymotrypsin"/>
</dbReference>
<dbReference type="PRINTS" id="PR00722">
    <property type="entry name" value="CHYMOTRYPSIN"/>
</dbReference>
<dbReference type="PROSITE" id="PS50240">
    <property type="entry name" value="TRYPSIN_DOM"/>
    <property type="match status" value="1"/>
</dbReference>
<evidence type="ECO:0000259" key="10">
    <source>
        <dbReference type="PROSITE" id="PS50240"/>
    </source>
</evidence>
<dbReference type="GeneID" id="108014820"/>
<dbReference type="InterPro" id="IPR050430">
    <property type="entry name" value="Peptidase_S1"/>
</dbReference>
<gene>
    <name evidence="12" type="primary">LOC108014820</name>
</gene>
<dbReference type="GO" id="GO:0006508">
    <property type="term" value="P:proteolysis"/>
    <property type="evidence" value="ECO:0007669"/>
    <property type="project" value="UniProtKB-KW"/>
</dbReference>
<dbReference type="PANTHER" id="PTHR24276:SF94">
    <property type="entry name" value="AT20289P-RELATED"/>
    <property type="match status" value="1"/>
</dbReference>
<feature type="chain" id="PRO_5045632132" evidence="9">
    <location>
        <begin position="21"/>
        <end position="264"/>
    </location>
</feature>
<dbReference type="RefSeq" id="XP_016936506.3">
    <property type="nucleotide sequence ID" value="XM_017081017.4"/>
</dbReference>
<dbReference type="PROSITE" id="PS00135">
    <property type="entry name" value="TRYPSIN_SER"/>
    <property type="match status" value="1"/>
</dbReference>
<evidence type="ECO:0000313" key="11">
    <source>
        <dbReference type="Proteomes" id="UP001652628"/>
    </source>
</evidence>
<dbReference type="Pfam" id="PF00089">
    <property type="entry name" value="Trypsin"/>
    <property type="match status" value="1"/>
</dbReference>
<dbReference type="SUPFAM" id="SSF50494">
    <property type="entry name" value="Trypsin-like serine proteases"/>
    <property type="match status" value="1"/>
</dbReference>
<evidence type="ECO:0000256" key="5">
    <source>
        <dbReference type="ARBA" id="ARBA00022825"/>
    </source>
</evidence>
<dbReference type="GO" id="GO:0004252">
    <property type="term" value="F:serine-type endopeptidase activity"/>
    <property type="evidence" value="ECO:0007669"/>
    <property type="project" value="InterPro"/>
</dbReference>
<dbReference type="InterPro" id="IPR033116">
    <property type="entry name" value="TRYPSIN_SER"/>
</dbReference>
<evidence type="ECO:0000256" key="1">
    <source>
        <dbReference type="ARBA" id="ARBA00007664"/>
    </source>
</evidence>
<evidence type="ECO:0000256" key="8">
    <source>
        <dbReference type="RuleBase" id="RU363034"/>
    </source>
</evidence>
<keyword evidence="6" id="KW-0865">Zymogen</keyword>
<dbReference type="AlphaFoldDB" id="A0AB39ZIU5"/>
<dbReference type="PANTHER" id="PTHR24276">
    <property type="entry name" value="POLYSERASE-RELATED"/>
    <property type="match status" value="1"/>
</dbReference>
<evidence type="ECO:0000313" key="12">
    <source>
        <dbReference type="RefSeq" id="XP_016936506.3"/>
    </source>
</evidence>
<accession>A0AB39ZIU5</accession>
<dbReference type="Proteomes" id="UP001652628">
    <property type="component" value="Chromosome 3"/>
</dbReference>
<organism evidence="11 12">
    <name type="scientific">Drosophila suzukii</name>
    <name type="common">Spotted-wing drosophila fruit fly</name>
    <dbReference type="NCBI Taxonomy" id="28584"/>
    <lineage>
        <taxon>Eukaryota</taxon>
        <taxon>Metazoa</taxon>
        <taxon>Ecdysozoa</taxon>
        <taxon>Arthropoda</taxon>
        <taxon>Hexapoda</taxon>
        <taxon>Insecta</taxon>
        <taxon>Pterygota</taxon>
        <taxon>Neoptera</taxon>
        <taxon>Endopterygota</taxon>
        <taxon>Diptera</taxon>
        <taxon>Brachycera</taxon>
        <taxon>Muscomorpha</taxon>
        <taxon>Ephydroidea</taxon>
        <taxon>Drosophilidae</taxon>
        <taxon>Drosophila</taxon>
        <taxon>Sophophora</taxon>
    </lineage>
</organism>
<dbReference type="InterPro" id="IPR009003">
    <property type="entry name" value="Peptidase_S1_PA"/>
</dbReference>
<name>A0AB39ZIU5_DROSZ</name>
<protein>
    <submittedName>
        <fullName evidence="12">Seminase</fullName>
    </submittedName>
</protein>
<dbReference type="PROSITE" id="PS00134">
    <property type="entry name" value="TRYPSIN_HIS"/>
    <property type="match status" value="1"/>
</dbReference>
<dbReference type="Gene3D" id="2.40.10.10">
    <property type="entry name" value="Trypsin-like serine proteases"/>
    <property type="match status" value="1"/>
</dbReference>
<proteinExistence type="inferred from homology"/>
<comment type="similarity">
    <text evidence="1">Belongs to the peptidase S1 family.</text>
</comment>
<keyword evidence="5 8" id="KW-0720">Serine protease</keyword>
<reference evidence="12" key="1">
    <citation type="submission" date="2025-08" db="UniProtKB">
        <authorList>
            <consortium name="RefSeq"/>
        </authorList>
    </citation>
    <scope>IDENTIFICATION</scope>
</reference>